<organism evidence="1 2">
    <name type="scientific">Franconibacter daqui</name>
    <dbReference type="NCBI Taxonomy" id="2047724"/>
    <lineage>
        <taxon>Bacteria</taxon>
        <taxon>Pseudomonadati</taxon>
        <taxon>Pseudomonadota</taxon>
        <taxon>Gammaproteobacteria</taxon>
        <taxon>Enterobacterales</taxon>
        <taxon>Enterobacteriaceae</taxon>
        <taxon>Franconibacter</taxon>
    </lineage>
</organism>
<proteinExistence type="predicted"/>
<dbReference type="Proteomes" id="UP001447374">
    <property type="component" value="Unassembled WGS sequence"/>
</dbReference>
<reference evidence="1 2" key="1">
    <citation type="submission" date="2024-06" db="EMBL/GenBank/DDBJ databases">
        <title>Fanconibacter daqui strain Q02 whole shotgun sequencing project.</title>
        <authorList>
            <person name="Rodrigues J.W.A."/>
            <person name="Viana L.C."/>
            <person name="Vieira E.C."/>
            <person name="Souza F.O.L."/>
            <person name="Alegria O.C."/>
            <person name="Patroca S."/>
            <person name="Cruz A.C.R."/>
            <person name="Nunes A.R.C."/>
        </authorList>
    </citation>
    <scope>NUCLEOTIDE SEQUENCE [LARGE SCALE GENOMIC DNA]</scope>
    <source>
        <strain evidence="1 2">Q02</strain>
    </source>
</reference>
<dbReference type="EMBL" id="JBEHGX010000012">
    <property type="protein sequence ID" value="MER0127714.1"/>
    <property type="molecule type" value="Genomic_DNA"/>
</dbReference>
<evidence type="ECO:0008006" key="3">
    <source>
        <dbReference type="Google" id="ProtNLM"/>
    </source>
</evidence>
<sequence length="91" mass="9593">MTALSDERLQAVADAKPDAVAPGLADYAEMAAELLKARRQIAALEKQLMTPVKLPFISASPVCEIEAGYAAGVSDCKTAIRQAGFLIEGDE</sequence>
<gene>
    <name evidence="1" type="ORF">ABQG75_18455</name>
</gene>
<keyword evidence="2" id="KW-1185">Reference proteome</keyword>
<evidence type="ECO:0000313" key="1">
    <source>
        <dbReference type="EMBL" id="MER0127714.1"/>
    </source>
</evidence>
<name>A0ABV1PSB2_9ENTR</name>
<accession>A0ABV1PSB2</accession>
<dbReference type="RefSeq" id="WP_349951620.1">
    <property type="nucleotide sequence ID" value="NZ_JBEHGX010000012.1"/>
</dbReference>
<protein>
    <recommendedName>
        <fullName evidence="3">Ead/Ea22-like family protein</fullName>
    </recommendedName>
</protein>
<comment type="caution">
    <text evidence="1">The sequence shown here is derived from an EMBL/GenBank/DDBJ whole genome shotgun (WGS) entry which is preliminary data.</text>
</comment>
<evidence type="ECO:0000313" key="2">
    <source>
        <dbReference type="Proteomes" id="UP001447374"/>
    </source>
</evidence>